<evidence type="ECO:0000313" key="3">
    <source>
        <dbReference type="Proteomes" id="UP000449547"/>
    </source>
</evidence>
<feature type="compositionally biased region" description="Basic and acidic residues" evidence="1">
    <location>
        <begin position="926"/>
        <end position="936"/>
    </location>
</feature>
<feature type="compositionally biased region" description="Basic and acidic residues" evidence="1">
    <location>
        <begin position="733"/>
        <end position="744"/>
    </location>
</feature>
<feature type="region of interest" description="Disordered" evidence="1">
    <location>
        <begin position="626"/>
        <end position="958"/>
    </location>
</feature>
<dbReference type="VEuPathDB" id="FungiDB:DIURU_001113"/>
<sequence>MSEEQGQVDTFLNSLSKLSQDKLREDRQRQRQLEREVAELRSRSQSPQKNQRSVSADDAELAGRPSESLGLPPKLAFNRSVPARKPPALAEDDDSSGDDDDDEHAPPLPKRRSTPPLPQRRRDKTPPLPQRRHNKTPPLSERRNNKTPPLPERKHNKTPPLPERRHNKTPPLPKRKDNRTPPLPRRKPSLGVRNRAELQDVDSDEDAPPLPRRRASMNHVGESTRIESDDEGPPLPRRPDTDKRVPPAKPKRKTPPQEGFPEYDNYVMSPSKADNHHPEEESKSSGIGNPRFKGASLLSQWQPPKQAVGEPPAPPAPRKRPPQQFVDMEREISEQKVTVASVGKSVSRSTADATSIRSSSGSIVSGDSEESLPLKPPKPSLSDRVSPVEERPELISSDESEQHPPPIKAPKPKVAKSTNPLKSWKPPIKLTEVPPQPVDDFEAENYDDNRGRAPEKPARKGWMNSLSANSKTERHTQVNVSPTRSPSKSSWMSSLQANPKTERHVQSSTSPVRSPSKSSWMASLSSNSATTAHRQSSQAAVPTSPAKISRSPTRTDWLSSATSKSASSTTAHGESEMTRSVSRSPTKSSWIDSALSRGTDAHQYTDNTKPNFEIKKSARAKDIVVEDDDKKVPEFLNAKLKRSPEKPTVPPKATPEEVPVVSQLQKLKATKPPPRKPPKPSDNEDEELLASTMEKLGKKKLPPPKAAKPSPADNEPAILAEKLRSLSPSKTDTPSKPKDSKYLEADAAELRSQMSRLGRSTTTKQAPKPEAQPVEAIATLSKLKAAPPVKPKPKETPEALAKLGALKHPQPLPRKAPVEVEEPDFKAQLGNILKRGAPPSGGSSDGRKSPSDLTPVSVMSAVSLNSSQLSIGSSSSLKRSDTVSSGKLQHATKSRAKGPKRRLPKSSTSESLNEKGSARGTPLRKVSTDSKLDKKAPPLPVKKKPTVESRQFSGEVFI</sequence>
<comment type="caution">
    <text evidence="2">The sequence shown here is derived from an EMBL/GenBank/DDBJ whole genome shotgun (WGS) entry which is preliminary data.</text>
</comment>
<dbReference type="GeneID" id="54779766"/>
<accession>A0A642V286</accession>
<dbReference type="EMBL" id="SWFT01000035">
    <property type="protein sequence ID" value="KAA8906375.1"/>
    <property type="molecule type" value="Genomic_DNA"/>
</dbReference>
<feature type="compositionally biased region" description="Low complexity" evidence="1">
    <location>
        <begin position="559"/>
        <end position="571"/>
    </location>
</feature>
<gene>
    <name evidence="2" type="ORF">DIURU_001113</name>
</gene>
<feature type="compositionally biased region" description="Basic residues" evidence="1">
    <location>
        <begin position="109"/>
        <end position="123"/>
    </location>
</feature>
<proteinExistence type="predicted"/>
<evidence type="ECO:0000256" key="1">
    <source>
        <dbReference type="SAM" id="MobiDB-lite"/>
    </source>
</evidence>
<keyword evidence="3" id="KW-1185">Reference proteome</keyword>
<feature type="compositionally biased region" description="Polar residues" evidence="1">
    <location>
        <begin position="43"/>
        <end position="54"/>
    </location>
</feature>
<feature type="compositionally biased region" description="Low complexity" evidence="1">
    <location>
        <begin position="863"/>
        <end position="877"/>
    </location>
</feature>
<feature type="compositionally biased region" description="Low complexity" evidence="1">
    <location>
        <begin position="507"/>
        <end position="528"/>
    </location>
</feature>
<protein>
    <recommendedName>
        <fullName evidence="4">DUF4045 domain-containing protein</fullName>
    </recommendedName>
</protein>
<dbReference type="AlphaFoldDB" id="A0A642V286"/>
<evidence type="ECO:0008006" key="4">
    <source>
        <dbReference type="Google" id="ProtNLM"/>
    </source>
</evidence>
<dbReference type="RefSeq" id="XP_034014136.1">
    <property type="nucleotide sequence ID" value="XM_034153622.1"/>
</dbReference>
<feature type="compositionally biased region" description="Basic residues" evidence="1">
    <location>
        <begin position="890"/>
        <end position="904"/>
    </location>
</feature>
<feature type="compositionally biased region" description="Polar residues" evidence="1">
    <location>
        <begin position="1"/>
        <end position="18"/>
    </location>
</feature>
<feature type="compositionally biased region" description="Polar residues" evidence="1">
    <location>
        <begin position="529"/>
        <end position="541"/>
    </location>
</feature>
<dbReference type="Proteomes" id="UP000449547">
    <property type="component" value="Unassembled WGS sequence"/>
</dbReference>
<feature type="compositionally biased region" description="Polar residues" evidence="1">
    <location>
        <begin position="578"/>
        <end position="591"/>
    </location>
</feature>
<dbReference type="OMA" id="HNKTPPL"/>
<feature type="compositionally biased region" description="Polar residues" evidence="1">
    <location>
        <begin position="752"/>
        <end position="765"/>
    </location>
</feature>
<dbReference type="OrthoDB" id="6375767at2759"/>
<organism evidence="2 3">
    <name type="scientific">Diutina rugosa</name>
    <name type="common">Yeast</name>
    <name type="synonym">Candida rugosa</name>
    <dbReference type="NCBI Taxonomy" id="5481"/>
    <lineage>
        <taxon>Eukaryota</taxon>
        <taxon>Fungi</taxon>
        <taxon>Dikarya</taxon>
        <taxon>Ascomycota</taxon>
        <taxon>Saccharomycotina</taxon>
        <taxon>Pichiomycetes</taxon>
        <taxon>Debaryomycetaceae</taxon>
        <taxon>Diutina</taxon>
    </lineage>
</organism>
<reference evidence="2 3" key="1">
    <citation type="submission" date="2019-07" db="EMBL/GenBank/DDBJ databases">
        <title>Genome assembly of two rare yeast pathogens: Diutina rugosa and Trichomonascus ciferrii.</title>
        <authorList>
            <person name="Mixao V."/>
            <person name="Saus E."/>
            <person name="Hansen A."/>
            <person name="Lass-Flor C."/>
            <person name="Gabaldon T."/>
        </authorList>
    </citation>
    <scope>NUCLEOTIDE SEQUENCE [LARGE SCALE GENOMIC DNA]</scope>
    <source>
        <strain evidence="2 3">CBS 613</strain>
    </source>
</reference>
<feature type="compositionally biased region" description="Basic and acidic residues" evidence="1">
    <location>
        <begin position="273"/>
        <end position="283"/>
    </location>
</feature>
<feature type="compositionally biased region" description="Polar residues" evidence="1">
    <location>
        <begin position="344"/>
        <end position="353"/>
    </location>
</feature>
<feature type="compositionally biased region" description="Basic and acidic residues" evidence="1">
    <location>
        <begin position="447"/>
        <end position="458"/>
    </location>
</feature>
<feature type="region of interest" description="Disordered" evidence="1">
    <location>
        <begin position="1"/>
        <end position="609"/>
    </location>
</feature>
<feature type="compositionally biased region" description="Basic and acidic residues" evidence="1">
    <location>
        <begin position="19"/>
        <end position="42"/>
    </location>
</feature>
<feature type="compositionally biased region" description="Low complexity" evidence="1">
    <location>
        <begin position="355"/>
        <end position="366"/>
    </location>
</feature>
<name>A0A642V286_DIURU</name>
<feature type="compositionally biased region" description="Acidic residues" evidence="1">
    <location>
        <begin position="90"/>
        <end position="103"/>
    </location>
</feature>
<evidence type="ECO:0000313" key="2">
    <source>
        <dbReference type="EMBL" id="KAA8906375.1"/>
    </source>
</evidence>
<feature type="compositionally biased region" description="Polar residues" evidence="1">
    <location>
        <begin position="477"/>
        <end position="499"/>
    </location>
</feature>